<evidence type="ECO:0000313" key="2">
    <source>
        <dbReference type="Proteomes" id="UP001499854"/>
    </source>
</evidence>
<keyword evidence="2" id="KW-1185">Reference proteome</keyword>
<protein>
    <submittedName>
        <fullName evidence="1">Uncharacterized protein</fullName>
    </submittedName>
</protein>
<sequence>MPSAEEDPAYLAGQLVAANSRNPRHFVDQVIPDPDHLLHSALELPEMYRRGSFQPAHVLTSAAHADLLTTLDPWLADRRRQCDVVEAFGPASWRRGDVLAYATADPADPMVVFVAHNDAVTAAWTSEERFPEGLRLTTAGKELLANRPAS</sequence>
<comment type="caution">
    <text evidence="1">The sequence shown here is derived from an EMBL/GenBank/DDBJ whole genome shotgun (WGS) entry which is preliminary data.</text>
</comment>
<dbReference type="EMBL" id="BAAAQM010000002">
    <property type="protein sequence ID" value="GAA1954004.1"/>
    <property type="molecule type" value="Genomic_DNA"/>
</dbReference>
<gene>
    <name evidence="1" type="ORF">GCM10009838_06690</name>
</gene>
<evidence type="ECO:0000313" key="1">
    <source>
        <dbReference type="EMBL" id="GAA1954004.1"/>
    </source>
</evidence>
<proteinExistence type="predicted"/>
<accession>A0ABN2QMP6</accession>
<reference evidence="1 2" key="1">
    <citation type="journal article" date="2019" name="Int. J. Syst. Evol. Microbiol.">
        <title>The Global Catalogue of Microorganisms (GCM) 10K type strain sequencing project: providing services to taxonomists for standard genome sequencing and annotation.</title>
        <authorList>
            <consortium name="The Broad Institute Genomics Platform"/>
            <consortium name="The Broad Institute Genome Sequencing Center for Infectious Disease"/>
            <person name="Wu L."/>
            <person name="Ma J."/>
        </authorList>
    </citation>
    <scope>NUCLEOTIDE SEQUENCE [LARGE SCALE GENOMIC DNA]</scope>
    <source>
        <strain evidence="1 2">JCM 16013</strain>
    </source>
</reference>
<name>A0ABN2QMP6_9ACTN</name>
<organism evidence="1 2">
    <name type="scientific">Catenulispora subtropica</name>
    <dbReference type="NCBI Taxonomy" id="450798"/>
    <lineage>
        <taxon>Bacteria</taxon>
        <taxon>Bacillati</taxon>
        <taxon>Actinomycetota</taxon>
        <taxon>Actinomycetes</taxon>
        <taxon>Catenulisporales</taxon>
        <taxon>Catenulisporaceae</taxon>
        <taxon>Catenulispora</taxon>
    </lineage>
</organism>
<dbReference type="Proteomes" id="UP001499854">
    <property type="component" value="Unassembled WGS sequence"/>
</dbReference>